<evidence type="ECO:0000256" key="1">
    <source>
        <dbReference type="SAM" id="Phobius"/>
    </source>
</evidence>
<dbReference type="AlphaFoldDB" id="A0A977PVE6"/>
<gene>
    <name evidence="2" type="ORF">KA717_27335</name>
</gene>
<proteinExistence type="predicted"/>
<sequence length="58" mass="6567">MSDFLFSTYTPRELPTVQLQGTHEKMMRDRVLNLPVMVALVLSIVYRQIVGISALVST</sequence>
<keyword evidence="1" id="KW-1133">Transmembrane helix</keyword>
<reference evidence="2" key="1">
    <citation type="submission" date="2021-04" db="EMBL/GenBank/DDBJ databases">
        <title>Genome sequence of Woronichinia naegeliana from Washington state freshwater lake bloom.</title>
        <authorList>
            <person name="Dreher T.W."/>
        </authorList>
    </citation>
    <scope>NUCLEOTIDE SEQUENCE</scope>
    <source>
        <strain evidence="2">WA131</strain>
    </source>
</reference>
<accession>A0A977PVE6</accession>
<name>A0A977PVE6_9CYAN</name>
<dbReference type="Proteomes" id="UP001065613">
    <property type="component" value="Chromosome"/>
</dbReference>
<evidence type="ECO:0000313" key="2">
    <source>
        <dbReference type="EMBL" id="UXE59485.1"/>
    </source>
</evidence>
<dbReference type="EMBL" id="CP073041">
    <property type="protein sequence ID" value="UXE59485.1"/>
    <property type="molecule type" value="Genomic_DNA"/>
</dbReference>
<organism evidence="2">
    <name type="scientific">Woronichinia naegeliana WA131</name>
    <dbReference type="NCBI Taxonomy" id="2824559"/>
    <lineage>
        <taxon>Bacteria</taxon>
        <taxon>Bacillati</taxon>
        <taxon>Cyanobacteriota</taxon>
        <taxon>Cyanophyceae</taxon>
        <taxon>Synechococcales</taxon>
        <taxon>Coelosphaeriaceae</taxon>
        <taxon>Woronichinia</taxon>
    </lineage>
</organism>
<protein>
    <submittedName>
        <fullName evidence="2">Uncharacterized protein</fullName>
    </submittedName>
</protein>
<keyword evidence="1" id="KW-0812">Transmembrane</keyword>
<keyword evidence="1" id="KW-0472">Membrane</keyword>
<feature type="transmembrane region" description="Helical" evidence="1">
    <location>
        <begin position="34"/>
        <end position="56"/>
    </location>
</feature>
<dbReference type="KEGG" id="wna:KA717_27335"/>